<dbReference type="Proteomes" id="UP001219568">
    <property type="component" value="Unassembled WGS sequence"/>
</dbReference>
<reference evidence="1" key="2">
    <citation type="submission" date="2023-01" db="EMBL/GenBank/DDBJ databases">
        <authorList>
            <person name="Petersen C."/>
        </authorList>
    </citation>
    <scope>NUCLEOTIDE SEQUENCE</scope>
    <source>
        <strain evidence="1">IBT 15450</strain>
    </source>
</reference>
<gene>
    <name evidence="1" type="ORF">N7460_004747</name>
</gene>
<name>A0AAD6N901_PENCN</name>
<reference evidence="1" key="1">
    <citation type="journal article" date="2023" name="IMA Fungus">
        <title>Comparative genomic study of the Penicillium genus elucidates a diverse pangenome and 15 lateral gene transfer events.</title>
        <authorList>
            <person name="Petersen C."/>
            <person name="Sorensen T."/>
            <person name="Nielsen M.R."/>
            <person name="Sondergaard T.E."/>
            <person name="Sorensen J.L."/>
            <person name="Fitzpatrick D.A."/>
            <person name="Frisvad J.C."/>
            <person name="Nielsen K.L."/>
        </authorList>
    </citation>
    <scope>NUCLEOTIDE SEQUENCE</scope>
    <source>
        <strain evidence="1">IBT 15450</strain>
    </source>
</reference>
<comment type="caution">
    <text evidence="1">The sequence shown here is derived from an EMBL/GenBank/DDBJ whole genome shotgun (WGS) entry which is preliminary data.</text>
</comment>
<sequence>MHLDHKIPWNTASSHFVLVKLNPHYTPRRTNLFPRNSASQANDLNHFARVLVNTIREFSTTERAKYAVDMHATLAEQEKLFSDELLTYPERKFGLGQHRKNSAQHNPLSAEYQRLDYWVNRAEVPHPAHWRGYTNRDGDLADAVKMLIIIAALASEDGPPDDASKLEREAMSALIRLSQHPKIPLPHLNSLSWGHSFGVELLAVFALKVYFLINIVDAVLARQRYTKAGGTKDATVSLLELNSFGSFARSALPDDDYAAQNIPHRAFWHTLGVNEAWAARNAHTDRFLQHASASTLTQDQGVTDPLAHREGVTAEVRTGLKEYLKMCFGLMYRYDLLLRVRYGEKNADQWWEEEVLGLWGP</sequence>
<evidence type="ECO:0000313" key="2">
    <source>
        <dbReference type="Proteomes" id="UP001219568"/>
    </source>
</evidence>
<accession>A0AAD6N901</accession>
<dbReference type="AlphaFoldDB" id="A0AAD6N901"/>
<evidence type="ECO:0000313" key="1">
    <source>
        <dbReference type="EMBL" id="KAJ6043392.1"/>
    </source>
</evidence>
<protein>
    <submittedName>
        <fullName evidence="1">Uncharacterized protein</fullName>
    </submittedName>
</protein>
<keyword evidence="2" id="KW-1185">Reference proteome</keyword>
<organism evidence="1 2">
    <name type="scientific">Penicillium canescens</name>
    <dbReference type="NCBI Taxonomy" id="5083"/>
    <lineage>
        <taxon>Eukaryota</taxon>
        <taxon>Fungi</taxon>
        <taxon>Dikarya</taxon>
        <taxon>Ascomycota</taxon>
        <taxon>Pezizomycotina</taxon>
        <taxon>Eurotiomycetes</taxon>
        <taxon>Eurotiomycetidae</taxon>
        <taxon>Eurotiales</taxon>
        <taxon>Aspergillaceae</taxon>
        <taxon>Penicillium</taxon>
    </lineage>
</organism>
<dbReference type="EMBL" id="JAQJZL010000004">
    <property type="protein sequence ID" value="KAJ6043392.1"/>
    <property type="molecule type" value="Genomic_DNA"/>
</dbReference>
<proteinExistence type="predicted"/>